<feature type="transmembrane region" description="Helical" evidence="1">
    <location>
        <begin position="27"/>
        <end position="49"/>
    </location>
</feature>
<reference evidence="2" key="1">
    <citation type="submission" date="2022-10" db="EMBL/GenBank/DDBJ databases">
        <title>Adaptive evolution leads to modifications in subtelomeric GC content in a zoonotic Cryptosporidium species.</title>
        <authorList>
            <person name="Li J."/>
            <person name="Feng Y."/>
            <person name="Xiao L."/>
        </authorList>
    </citation>
    <scope>NUCLEOTIDE SEQUENCE</scope>
    <source>
        <strain evidence="2">25894</strain>
    </source>
</reference>
<name>A0ABQ8PCB8_9CRYT</name>
<evidence type="ECO:0000256" key="1">
    <source>
        <dbReference type="SAM" id="Phobius"/>
    </source>
</evidence>
<keyword evidence="3" id="KW-1185">Reference proteome</keyword>
<evidence type="ECO:0000313" key="2">
    <source>
        <dbReference type="EMBL" id="KAJ1615298.1"/>
    </source>
</evidence>
<accession>A0ABQ8PCB8</accession>
<dbReference type="EMBL" id="JAPCXB010000008">
    <property type="protein sequence ID" value="KAJ1615298.1"/>
    <property type="molecule type" value="Genomic_DNA"/>
</dbReference>
<dbReference type="Proteomes" id="UP001071777">
    <property type="component" value="Unassembled WGS sequence"/>
</dbReference>
<protein>
    <submittedName>
        <fullName evidence="2">Signal peptide protein</fullName>
    </submittedName>
</protein>
<evidence type="ECO:0000313" key="3">
    <source>
        <dbReference type="Proteomes" id="UP001071777"/>
    </source>
</evidence>
<keyword evidence="1" id="KW-1133">Transmembrane helix</keyword>
<sequence length="343" mass="38333">MMLLTLVSSLSFFFVYNFWKYIEHEFGLFTSLFLLSFILFTLYGVYVYFKRSPFFEFDLRALTSNNKNICELNDCSALGVLERYNKEREKYLNDGLASFKKEGSYVSNDLDKYTGTQKERLLNEADNVDTLTKGLKLSFFGLSMSSPNLNKCMYQHGSDIASSSIHEHCSPSILADTFINAAAVARSCQSEECNGSLIFNQQQPSSCLAVSTSSTMNRKVENKNSFNSRLLGSVGVSFQSNIKSARSKFENYVSSLQHKITRRKMGSSIPGGALSSTSVPESADLSTYGSYSASNHLIELLDDKSIRFRGNCSTPRRKTYKGFLSPLPTSKPSPILLLTGKNK</sequence>
<keyword evidence="1" id="KW-0812">Transmembrane</keyword>
<comment type="caution">
    <text evidence="2">The sequence shown here is derived from an EMBL/GenBank/DDBJ whole genome shotgun (WGS) entry which is preliminary data.</text>
</comment>
<gene>
    <name evidence="2" type="ORF">OJ252_265</name>
</gene>
<organism evidence="2 3">
    <name type="scientific">Cryptosporidium canis</name>
    <dbReference type="NCBI Taxonomy" id="195482"/>
    <lineage>
        <taxon>Eukaryota</taxon>
        <taxon>Sar</taxon>
        <taxon>Alveolata</taxon>
        <taxon>Apicomplexa</taxon>
        <taxon>Conoidasida</taxon>
        <taxon>Coccidia</taxon>
        <taxon>Eucoccidiorida</taxon>
        <taxon>Eimeriorina</taxon>
        <taxon>Cryptosporidiidae</taxon>
        <taxon>Cryptosporidium</taxon>
    </lineage>
</organism>
<proteinExistence type="predicted"/>
<keyword evidence="1" id="KW-0472">Membrane</keyword>